<reference evidence="1" key="1">
    <citation type="submission" date="2020-11" db="EMBL/GenBank/DDBJ databases">
        <authorList>
            <consortium name="DOE Joint Genome Institute"/>
            <person name="Ahrendt S."/>
            <person name="Riley R."/>
            <person name="Andreopoulos W."/>
            <person name="Labutti K."/>
            <person name="Pangilinan J."/>
            <person name="Ruiz-Duenas F.J."/>
            <person name="Barrasa J.M."/>
            <person name="Sanchez-Garcia M."/>
            <person name="Camarero S."/>
            <person name="Miyauchi S."/>
            <person name="Serrano A."/>
            <person name="Linde D."/>
            <person name="Babiker R."/>
            <person name="Drula E."/>
            <person name="Ayuso-Fernandez I."/>
            <person name="Pacheco R."/>
            <person name="Padilla G."/>
            <person name="Ferreira P."/>
            <person name="Barriuso J."/>
            <person name="Kellner H."/>
            <person name="Castanera R."/>
            <person name="Alfaro M."/>
            <person name="Ramirez L."/>
            <person name="Pisabarro A.G."/>
            <person name="Kuo A."/>
            <person name="Tritt A."/>
            <person name="Lipzen A."/>
            <person name="He G."/>
            <person name="Yan M."/>
            <person name="Ng V."/>
            <person name="Cullen D."/>
            <person name="Martin F."/>
            <person name="Rosso M.-N."/>
            <person name="Henrissat B."/>
            <person name="Hibbett D."/>
            <person name="Martinez A.T."/>
            <person name="Grigoriev I.V."/>
        </authorList>
    </citation>
    <scope>NUCLEOTIDE SEQUENCE</scope>
    <source>
        <strain evidence="1">CIRM-BRFM 674</strain>
    </source>
</reference>
<evidence type="ECO:0000313" key="1">
    <source>
        <dbReference type="EMBL" id="KAF9475598.1"/>
    </source>
</evidence>
<name>A0A9P6CXH8_9AGAR</name>
<dbReference type="Proteomes" id="UP000807469">
    <property type="component" value="Unassembled WGS sequence"/>
</dbReference>
<sequence length="71" mass="7780">MFSALLCLPVFPVIDGISRLQDPGICLSQDLSLTTFGLIFIQKSQQAMTGLSKDLEEALASFRDGDRISIF</sequence>
<dbReference type="EMBL" id="MU155326">
    <property type="protein sequence ID" value="KAF9475598.1"/>
    <property type="molecule type" value="Genomic_DNA"/>
</dbReference>
<comment type="caution">
    <text evidence="1">The sequence shown here is derived from an EMBL/GenBank/DDBJ whole genome shotgun (WGS) entry which is preliminary data.</text>
</comment>
<gene>
    <name evidence="1" type="ORF">BDN70DRAFT_883549</name>
</gene>
<evidence type="ECO:0000313" key="2">
    <source>
        <dbReference type="Proteomes" id="UP000807469"/>
    </source>
</evidence>
<accession>A0A9P6CXH8</accession>
<proteinExistence type="predicted"/>
<protein>
    <submittedName>
        <fullName evidence="1">Uncharacterized protein</fullName>
    </submittedName>
</protein>
<keyword evidence="2" id="KW-1185">Reference proteome</keyword>
<dbReference type="AlphaFoldDB" id="A0A9P6CXH8"/>
<organism evidence="1 2">
    <name type="scientific">Pholiota conissans</name>
    <dbReference type="NCBI Taxonomy" id="109636"/>
    <lineage>
        <taxon>Eukaryota</taxon>
        <taxon>Fungi</taxon>
        <taxon>Dikarya</taxon>
        <taxon>Basidiomycota</taxon>
        <taxon>Agaricomycotina</taxon>
        <taxon>Agaricomycetes</taxon>
        <taxon>Agaricomycetidae</taxon>
        <taxon>Agaricales</taxon>
        <taxon>Agaricineae</taxon>
        <taxon>Strophariaceae</taxon>
        <taxon>Pholiota</taxon>
    </lineage>
</organism>